<gene>
    <name evidence="1" type="ORF">UFOPK1493_02332</name>
</gene>
<accession>A0A6J6E9P8</accession>
<evidence type="ECO:0000313" key="1">
    <source>
        <dbReference type="EMBL" id="CAB4570108.1"/>
    </source>
</evidence>
<sequence length="163" mass="17307">MAALQQAGVDLRVFDPGLVRQLGNDRRADGDEPRTVFLLEGRDALEVPEGSERIAFSSPLDPATIDELLAGEQAMVDEIAAFGVVLGDEGRRLVAEGAFGRTEQEILDASFDAVGFVRSGLAAELVAAGALQLDPSVAEVFTRTSELRRQVGTTTVAVLLRPS</sequence>
<name>A0A6J6E9P8_9ZZZZ</name>
<dbReference type="EMBL" id="CAEZSR010000092">
    <property type="protein sequence ID" value="CAB4570108.1"/>
    <property type="molecule type" value="Genomic_DNA"/>
</dbReference>
<proteinExistence type="predicted"/>
<protein>
    <submittedName>
        <fullName evidence="1">Unannotated protein</fullName>
    </submittedName>
</protein>
<dbReference type="AlphaFoldDB" id="A0A6J6E9P8"/>
<organism evidence="1">
    <name type="scientific">freshwater metagenome</name>
    <dbReference type="NCBI Taxonomy" id="449393"/>
    <lineage>
        <taxon>unclassified sequences</taxon>
        <taxon>metagenomes</taxon>
        <taxon>ecological metagenomes</taxon>
    </lineage>
</organism>
<reference evidence="1" key="1">
    <citation type="submission" date="2020-05" db="EMBL/GenBank/DDBJ databases">
        <authorList>
            <person name="Chiriac C."/>
            <person name="Salcher M."/>
            <person name="Ghai R."/>
            <person name="Kavagutti S V."/>
        </authorList>
    </citation>
    <scope>NUCLEOTIDE SEQUENCE</scope>
</reference>